<dbReference type="PANTHER" id="PTHR43683:SF1">
    <property type="entry name" value="MULTIDRUG EFFLUX PROTEIN YFMO"/>
    <property type="match status" value="1"/>
</dbReference>
<evidence type="ECO:0000313" key="8">
    <source>
        <dbReference type="Proteomes" id="UP000285875"/>
    </source>
</evidence>
<dbReference type="Pfam" id="PF07690">
    <property type="entry name" value="MFS_1"/>
    <property type="match status" value="1"/>
</dbReference>
<dbReference type="InterPro" id="IPR020846">
    <property type="entry name" value="MFS_dom"/>
</dbReference>
<name>A0A3Q9UCS0_9ACTN</name>
<dbReference type="KEGG" id="aji:C0Z10_02380"/>
<comment type="subcellular location">
    <subcellularLocation>
        <location evidence="1">Cell membrane</location>
        <topology evidence="1">Multi-pass membrane protein</topology>
    </subcellularLocation>
</comment>
<feature type="transmembrane region" description="Helical" evidence="5">
    <location>
        <begin position="104"/>
        <end position="124"/>
    </location>
</feature>
<gene>
    <name evidence="7" type="ORF">C0Z10_02380</name>
</gene>
<evidence type="ECO:0000256" key="5">
    <source>
        <dbReference type="SAM" id="Phobius"/>
    </source>
</evidence>
<evidence type="ECO:0000313" key="7">
    <source>
        <dbReference type="EMBL" id="AZZ38782.1"/>
    </source>
</evidence>
<dbReference type="Proteomes" id="UP000285875">
    <property type="component" value="Chromosome"/>
</dbReference>
<dbReference type="PRINTS" id="PR01035">
    <property type="entry name" value="TCRTETA"/>
</dbReference>
<proteinExistence type="predicted"/>
<keyword evidence="3 5" id="KW-1133">Transmembrane helix</keyword>
<dbReference type="SUPFAM" id="SSF103473">
    <property type="entry name" value="MFS general substrate transporter"/>
    <property type="match status" value="1"/>
</dbReference>
<dbReference type="EMBL" id="CP025570">
    <property type="protein sequence ID" value="AZZ38782.1"/>
    <property type="molecule type" value="Genomic_DNA"/>
</dbReference>
<dbReference type="InterPro" id="IPR036259">
    <property type="entry name" value="MFS_trans_sf"/>
</dbReference>
<feature type="transmembrane region" description="Helical" evidence="5">
    <location>
        <begin position="300"/>
        <end position="317"/>
    </location>
</feature>
<keyword evidence="4 5" id="KW-0472">Membrane</keyword>
<dbReference type="InterPro" id="IPR001958">
    <property type="entry name" value="Tet-R_TetA/multi-R_MdtG-like"/>
</dbReference>
<evidence type="ECO:0000256" key="4">
    <source>
        <dbReference type="ARBA" id="ARBA00023136"/>
    </source>
</evidence>
<organism evidence="7 8">
    <name type="scientific">Acidipropionibacterium jensenii</name>
    <dbReference type="NCBI Taxonomy" id="1749"/>
    <lineage>
        <taxon>Bacteria</taxon>
        <taxon>Bacillati</taxon>
        <taxon>Actinomycetota</taxon>
        <taxon>Actinomycetes</taxon>
        <taxon>Propionibacteriales</taxon>
        <taxon>Propionibacteriaceae</taxon>
        <taxon>Acidipropionibacterium</taxon>
    </lineage>
</organism>
<accession>A0A3Q9UCS0</accession>
<evidence type="ECO:0000256" key="2">
    <source>
        <dbReference type="ARBA" id="ARBA00022692"/>
    </source>
</evidence>
<reference evidence="8" key="1">
    <citation type="submission" date="2017-12" db="EMBL/GenBank/DDBJ databases">
        <title>Whole genome sequencing of Acidipropionibacterium jensenii strains JS279 and JS280.</title>
        <authorList>
            <person name="Deptula P."/>
            <person name="Laine P."/>
            <person name="Smolander O.-P."/>
            <person name="Paulin L."/>
            <person name="Auvinen P."/>
            <person name="Varmanen P."/>
        </authorList>
    </citation>
    <scope>NUCLEOTIDE SEQUENCE [LARGE SCALE GENOMIC DNA]</scope>
    <source>
        <strain evidence="8">JS280</strain>
    </source>
</reference>
<dbReference type="Gene3D" id="1.20.1250.20">
    <property type="entry name" value="MFS general substrate transporter like domains"/>
    <property type="match status" value="1"/>
</dbReference>
<dbReference type="GO" id="GO:0005886">
    <property type="term" value="C:plasma membrane"/>
    <property type="evidence" value="ECO:0007669"/>
    <property type="project" value="UniProtKB-SubCell"/>
</dbReference>
<feature type="transmembrane region" description="Helical" evidence="5">
    <location>
        <begin position="276"/>
        <end position="294"/>
    </location>
</feature>
<feature type="transmembrane region" description="Helical" evidence="5">
    <location>
        <begin position="244"/>
        <end position="264"/>
    </location>
</feature>
<feature type="transmembrane region" description="Helical" evidence="5">
    <location>
        <begin position="7"/>
        <end position="25"/>
    </location>
</feature>
<dbReference type="GO" id="GO:0022857">
    <property type="term" value="F:transmembrane transporter activity"/>
    <property type="evidence" value="ECO:0007669"/>
    <property type="project" value="InterPro"/>
</dbReference>
<feature type="transmembrane region" description="Helical" evidence="5">
    <location>
        <begin position="45"/>
        <end position="64"/>
    </location>
</feature>
<dbReference type="PROSITE" id="PS51257">
    <property type="entry name" value="PROKAR_LIPOPROTEIN"/>
    <property type="match status" value="1"/>
</dbReference>
<dbReference type="InterPro" id="IPR053200">
    <property type="entry name" value="YfmO-like"/>
</dbReference>
<feature type="transmembrane region" description="Helical" evidence="5">
    <location>
        <begin position="338"/>
        <end position="358"/>
    </location>
</feature>
<evidence type="ECO:0000256" key="1">
    <source>
        <dbReference type="ARBA" id="ARBA00004651"/>
    </source>
</evidence>
<dbReference type="InterPro" id="IPR011701">
    <property type="entry name" value="MFS"/>
</dbReference>
<evidence type="ECO:0000256" key="3">
    <source>
        <dbReference type="ARBA" id="ARBA00022989"/>
    </source>
</evidence>
<feature type="transmembrane region" description="Helical" evidence="5">
    <location>
        <begin position="76"/>
        <end position="98"/>
    </location>
</feature>
<feature type="transmembrane region" description="Helical" evidence="5">
    <location>
        <begin position="160"/>
        <end position="178"/>
    </location>
</feature>
<dbReference type="AlphaFoldDB" id="A0A3Q9UCS0"/>
<dbReference type="RefSeq" id="WP_097798353.1">
    <property type="nucleotide sequence ID" value="NZ_CP025570.1"/>
</dbReference>
<sequence length="390" mass="40254">MSKVNPAVWAVTVACAFSYMGIGLVDPILPSISRSLNASPGQTELLFTTYLFVSAIVMFFASWVSSRIGRKTTLLLGLGIVVAFSAACALASGVNQVIGFRGGWGVGNALFVSTALATVLGAAADPHSAIRLYEGALGAGMALGPLVGGLLGGISWRGPFAGTAVLMGVGLLLIALLVPRPAASNRPPSPLSAPFRALGDPRLRVLMIAAVVYNYGYFTLLAYAPFPLEAASAKAGRTFTPLDLGLVFFGWGLLLALGSVWGAGRLSQRYGTRHTLVVMLIGLTVVEVALAVSLNLAVQVVGVIIGGGMIGILNTLMTELAMSASDLPSDVVSSSYSGARFIGGAIAPAMTGTLSAMWGVGGPYWIGAVCLLATVWLLWLDHQAVVSRAR</sequence>
<feature type="transmembrane region" description="Helical" evidence="5">
    <location>
        <begin position="364"/>
        <end position="380"/>
    </location>
</feature>
<dbReference type="PANTHER" id="PTHR43683">
    <property type="entry name" value="MULTIDRUG EFFLUX PROTEIN YFMO"/>
    <property type="match status" value="1"/>
</dbReference>
<feature type="transmembrane region" description="Helical" evidence="5">
    <location>
        <begin position="205"/>
        <end position="224"/>
    </location>
</feature>
<dbReference type="PROSITE" id="PS50850">
    <property type="entry name" value="MFS"/>
    <property type="match status" value="1"/>
</dbReference>
<evidence type="ECO:0000259" key="6">
    <source>
        <dbReference type="PROSITE" id="PS50850"/>
    </source>
</evidence>
<keyword evidence="2 5" id="KW-0812">Transmembrane</keyword>
<feature type="transmembrane region" description="Helical" evidence="5">
    <location>
        <begin position="136"/>
        <end position="154"/>
    </location>
</feature>
<feature type="domain" description="Major facilitator superfamily (MFS) profile" evidence="6">
    <location>
        <begin position="7"/>
        <end position="385"/>
    </location>
</feature>
<protein>
    <submittedName>
        <fullName evidence="7">MFS transporter</fullName>
    </submittedName>
</protein>
<dbReference type="CDD" id="cd17474">
    <property type="entry name" value="MFS_YfmO_like"/>
    <property type="match status" value="1"/>
</dbReference>